<dbReference type="GO" id="GO:0008483">
    <property type="term" value="F:transaminase activity"/>
    <property type="evidence" value="ECO:0007669"/>
    <property type="project" value="UniProtKB-KW"/>
</dbReference>
<evidence type="ECO:0000256" key="4">
    <source>
        <dbReference type="ARBA" id="ARBA00022723"/>
    </source>
</evidence>
<keyword evidence="6" id="KW-0408">Iron</keyword>
<dbReference type="KEGG" id="vao:FA707_05450"/>
<evidence type="ECO:0000313" key="11">
    <source>
        <dbReference type="Proteomes" id="UP000298615"/>
    </source>
</evidence>
<evidence type="ECO:0000313" key="10">
    <source>
        <dbReference type="EMBL" id="QCI86444.1"/>
    </source>
</evidence>
<gene>
    <name evidence="10" type="ORF">FA707_05450</name>
</gene>
<dbReference type="RefSeq" id="WP_136953275.1">
    <property type="nucleotide sequence ID" value="NZ_CP039712.1"/>
</dbReference>
<dbReference type="SUPFAM" id="SSF53383">
    <property type="entry name" value="PLP-dependent transferases"/>
    <property type="match status" value="1"/>
</dbReference>
<comment type="catalytic activity">
    <reaction evidence="8">
        <text>(sulfur carrier)-H + L-cysteine = (sulfur carrier)-SH + L-alanine</text>
        <dbReference type="Rhea" id="RHEA:43892"/>
        <dbReference type="Rhea" id="RHEA-COMP:14737"/>
        <dbReference type="Rhea" id="RHEA-COMP:14739"/>
        <dbReference type="ChEBI" id="CHEBI:29917"/>
        <dbReference type="ChEBI" id="CHEBI:35235"/>
        <dbReference type="ChEBI" id="CHEBI:57972"/>
        <dbReference type="ChEBI" id="CHEBI:64428"/>
        <dbReference type="EC" id="2.8.1.7"/>
    </reaction>
</comment>
<dbReference type="EMBL" id="CP039712">
    <property type="protein sequence ID" value="QCI86444.1"/>
    <property type="molecule type" value="Genomic_DNA"/>
</dbReference>
<evidence type="ECO:0000259" key="9">
    <source>
        <dbReference type="Pfam" id="PF00266"/>
    </source>
</evidence>
<sequence>MNIYMDYASTSIQKPPAVMKAMAEIISSNHYGNPSRGAHQYSMNAQRVVNKVKEQILQLLNASSDTYDVLFTQNATTALNMVIKGCVKAQQHVLTSDWEHNAVLRPLYELEQSKNILLNFLESATLTGMFDYQQCDQFIKQKSPDWLILNHASNVTGNCLNLEAIKQMAYQAGVPIILDSSQTFGTVPIDFSDKIITALAFTGHKSLYGPMGIGGLVIKKDIEMYPLISGGDGLEPFAKVMPQHQEAGTLNVPGIAGLGGALESFDNKGESVAKKQLSLREKTIYFRHALEKINGLTLYGEVEEQTVGVISCNIHDIPSAMVGDILATDYNISVRTGFHCAPLIHGCLNTTSQGTLRFSIGAATTYEEIDYVINRMEELGREIE</sequence>
<dbReference type="Proteomes" id="UP000298615">
    <property type="component" value="Chromosome"/>
</dbReference>
<dbReference type="Pfam" id="PF00266">
    <property type="entry name" value="Aminotran_5"/>
    <property type="match status" value="1"/>
</dbReference>
<keyword evidence="7" id="KW-0411">Iron-sulfur</keyword>
<dbReference type="Gene3D" id="3.90.1150.10">
    <property type="entry name" value="Aspartate Aminotransferase, domain 1"/>
    <property type="match status" value="1"/>
</dbReference>
<keyword evidence="10" id="KW-0032">Aminotransferase</keyword>
<dbReference type="GO" id="GO:0051536">
    <property type="term" value="F:iron-sulfur cluster binding"/>
    <property type="evidence" value="ECO:0007669"/>
    <property type="project" value="UniProtKB-KW"/>
</dbReference>
<evidence type="ECO:0000256" key="1">
    <source>
        <dbReference type="ARBA" id="ARBA00001933"/>
    </source>
</evidence>
<keyword evidence="4" id="KW-0479">Metal-binding</keyword>
<comment type="cofactor">
    <cofactor evidence="1">
        <name>pyridoxal 5'-phosphate</name>
        <dbReference type="ChEBI" id="CHEBI:597326"/>
    </cofactor>
</comment>
<dbReference type="PANTHER" id="PTHR11601">
    <property type="entry name" value="CYSTEINE DESULFURYLASE FAMILY MEMBER"/>
    <property type="match status" value="1"/>
</dbReference>
<evidence type="ECO:0000256" key="6">
    <source>
        <dbReference type="ARBA" id="ARBA00023004"/>
    </source>
</evidence>
<name>A0A4D7CTL0_9ENTE</name>
<comment type="similarity">
    <text evidence="2">Belongs to the class-V pyridoxal-phosphate-dependent aminotransferase family. NifS/IscS subfamily.</text>
</comment>
<reference evidence="10 11" key="1">
    <citation type="submission" date="2019-04" db="EMBL/GenBank/DDBJ databases">
        <title>Vagococcus sp. nov., isolated from faeces of yaks (Bos grunniens).</title>
        <authorList>
            <person name="Ge Y."/>
        </authorList>
    </citation>
    <scope>NUCLEOTIDE SEQUENCE [LARGE SCALE GENOMIC DNA]</scope>
    <source>
        <strain evidence="10 11">MN-17</strain>
    </source>
</reference>
<dbReference type="InterPro" id="IPR015422">
    <property type="entry name" value="PyrdxlP-dep_Trfase_small"/>
</dbReference>
<keyword evidence="5" id="KW-0663">Pyridoxal phosphate</keyword>
<dbReference type="InterPro" id="IPR015421">
    <property type="entry name" value="PyrdxlP-dep_Trfase_major"/>
</dbReference>
<evidence type="ECO:0000256" key="8">
    <source>
        <dbReference type="ARBA" id="ARBA00050776"/>
    </source>
</evidence>
<dbReference type="PANTHER" id="PTHR11601:SF34">
    <property type="entry name" value="CYSTEINE DESULFURASE"/>
    <property type="match status" value="1"/>
</dbReference>
<accession>A0A4D7CTL0</accession>
<dbReference type="InterPro" id="IPR015424">
    <property type="entry name" value="PyrdxlP-dep_Trfase"/>
</dbReference>
<evidence type="ECO:0000256" key="7">
    <source>
        <dbReference type="ARBA" id="ARBA00023014"/>
    </source>
</evidence>
<dbReference type="AlphaFoldDB" id="A0A4D7CTL0"/>
<protein>
    <submittedName>
        <fullName evidence="10">Aminotransferase class V-fold PLP-dependent enzyme</fullName>
    </submittedName>
</protein>
<evidence type="ECO:0000256" key="2">
    <source>
        <dbReference type="ARBA" id="ARBA00006490"/>
    </source>
</evidence>
<evidence type="ECO:0000256" key="3">
    <source>
        <dbReference type="ARBA" id="ARBA00022679"/>
    </source>
</evidence>
<dbReference type="InterPro" id="IPR000192">
    <property type="entry name" value="Aminotrans_V_dom"/>
</dbReference>
<dbReference type="GO" id="GO:0046872">
    <property type="term" value="F:metal ion binding"/>
    <property type="evidence" value="ECO:0007669"/>
    <property type="project" value="UniProtKB-KW"/>
</dbReference>
<proteinExistence type="inferred from homology"/>
<dbReference type="InterPro" id="IPR016454">
    <property type="entry name" value="Cysteine_dSase"/>
</dbReference>
<dbReference type="GO" id="GO:0031071">
    <property type="term" value="F:cysteine desulfurase activity"/>
    <property type="evidence" value="ECO:0007669"/>
    <property type="project" value="UniProtKB-EC"/>
</dbReference>
<keyword evidence="3 10" id="KW-0808">Transferase</keyword>
<feature type="domain" description="Aminotransferase class V" evidence="9">
    <location>
        <begin position="3"/>
        <end position="372"/>
    </location>
</feature>
<dbReference type="PIRSF" id="PIRSF005572">
    <property type="entry name" value="NifS"/>
    <property type="match status" value="1"/>
</dbReference>
<evidence type="ECO:0000256" key="5">
    <source>
        <dbReference type="ARBA" id="ARBA00022898"/>
    </source>
</evidence>
<organism evidence="10 11">
    <name type="scientific">Vagococcus zengguangii</name>
    <dbReference type="NCBI Taxonomy" id="2571750"/>
    <lineage>
        <taxon>Bacteria</taxon>
        <taxon>Bacillati</taxon>
        <taxon>Bacillota</taxon>
        <taxon>Bacilli</taxon>
        <taxon>Lactobacillales</taxon>
        <taxon>Enterococcaceae</taxon>
        <taxon>Vagococcus</taxon>
    </lineage>
</organism>
<dbReference type="Gene3D" id="3.40.640.10">
    <property type="entry name" value="Type I PLP-dependent aspartate aminotransferase-like (Major domain)"/>
    <property type="match status" value="1"/>
</dbReference>
<keyword evidence="11" id="KW-1185">Reference proteome</keyword>